<evidence type="ECO:0000256" key="1">
    <source>
        <dbReference type="ARBA" id="ARBA00004651"/>
    </source>
</evidence>
<feature type="transmembrane region" description="Helical" evidence="8">
    <location>
        <begin position="262"/>
        <end position="284"/>
    </location>
</feature>
<gene>
    <name evidence="9" type="ORF">GP475_07930</name>
</gene>
<comment type="subcellular location">
    <subcellularLocation>
        <location evidence="1">Cell membrane</location>
        <topology evidence="1">Multi-pass membrane protein</topology>
    </subcellularLocation>
</comment>
<name>A0A7H0SPV0_9CORY</name>
<feature type="transmembrane region" description="Helical" evidence="8">
    <location>
        <begin position="139"/>
        <end position="160"/>
    </location>
</feature>
<comment type="similarity">
    <text evidence="7">Belongs to the glycosyltransferase 87 family.</text>
</comment>
<evidence type="ECO:0000256" key="4">
    <source>
        <dbReference type="ARBA" id="ARBA00022692"/>
    </source>
</evidence>
<sequence>MSGRRAQPQQKRRSLSPVLRHQRWAIAFHLSPPFAALLFFPLSLLPDYLAAILLAAFSLLITFIVLLRLFLLLDRLPLRHRKNHSGHHYSPSTRAVIALLILLPSEPIWRTLSYGQINLILAGLVIWDLWGPWQRHRGLLVGFAAAIKLTPAIFLLYFFFIRDKRAILRGVISAVSCSLLAAVLLPHQSADYWLRTLVQVDRIGRAGIPDQQSLRGFLTRLHVDGDTALLLWIFAVLLITIVTGWVVLPLRPKKQPFHRPPASAQFLGLYACALFGLLVSPVSWTHHWVWLSFL</sequence>
<evidence type="ECO:0000256" key="3">
    <source>
        <dbReference type="ARBA" id="ARBA00022679"/>
    </source>
</evidence>
<keyword evidence="2" id="KW-1003">Cell membrane</keyword>
<evidence type="ECO:0000313" key="10">
    <source>
        <dbReference type="Proteomes" id="UP000516320"/>
    </source>
</evidence>
<keyword evidence="5 8" id="KW-1133">Transmembrane helix</keyword>
<evidence type="ECO:0000313" key="9">
    <source>
        <dbReference type="EMBL" id="QNQ90575.1"/>
    </source>
</evidence>
<feature type="transmembrane region" description="Helical" evidence="8">
    <location>
        <begin position="48"/>
        <end position="73"/>
    </location>
</feature>
<proteinExistence type="inferred from homology"/>
<protein>
    <submittedName>
        <fullName evidence="9">DUF2029 domain-containing protein</fullName>
    </submittedName>
</protein>
<feature type="transmembrane region" description="Helical" evidence="8">
    <location>
        <begin position="112"/>
        <end position="133"/>
    </location>
</feature>
<feature type="transmembrane region" description="Helical" evidence="8">
    <location>
        <begin position="167"/>
        <end position="185"/>
    </location>
</feature>
<evidence type="ECO:0000256" key="7">
    <source>
        <dbReference type="ARBA" id="ARBA00024033"/>
    </source>
</evidence>
<keyword evidence="6 8" id="KW-0472">Membrane</keyword>
<dbReference type="KEGG" id="cpoy:GP475_07930"/>
<dbReference type="GO" id="GO:0016758">
    <property type="term" value="F:hexosyltransferase activity"/>
    <property type="evidence" value="ECO:0007669"/>
    <property type="project" value="InterPro"/>
</dbReference>
<keyword evidence="10" id="KW-1185">Reference proteome</keyword>
<evidence type="ECO:0000256" key="8">
    <source>
        <dbReference type="SAM" id="Phobius"/>
    </source>
</evidence>
<keyword evidence="4 8" id="KW-0812">Transmembrane</keyword>
<keyword evidence="3" id="KW-0808">Transferase</keyword>
<evidence type="ECO:0000256" key="2">
    <source>
        <dbReference type="ARBA" id="ARBA00022475"/>
    </source>
</evidence>
<feature type="transmembrane region" description="Helical" evidence="8">
    <location>
        <begin position="229"/>
        <end position="250"/>
    </location>
</feature>
<accession>A0A7H0SPV0</accession>
<organism evidence="9 10">
    <name type="scientific">Corynebacterium poyangense</name>
    <dbReference type="NCBI Taxonomy" id="2684405"/>
    <lineage>
        <taxon>Bacteria</taxon>
        <taxon>Bacillati</taxon>
        <taxon>Actinomycetota</taxon>
        <taxon>Actinomycetes</taxon>
        <taxon>Mycobacteriales</taxon>
        <taxon>Corynebacteriaceae</taxon>
        <taxon>Corynebacterium</taxon>
    </lineage>
</organism>
<evidence type="ECO:0000256" key="6">
    <source>
        <dbReference type="ARBA" id="ARBA00023136"/>
    </source>
</evidence>
<dbReference type="Pfam" id="PF09594">
    <property type="entry name" value="GT87"/>
    <property type="match status" value="1"/>
</dbReference>
<evidence type="ECO:0000256" key="5">
    <source>
        <dbReference type="ARBA" id="ARBA00022989"/>
    </source>
</evidence>
<dbReference type="EMBL" id="CP046884">
    <property type="protein sequence ID" value="QNQ90575.1"/>
    <property type="molecule type" value="Genomic_DNA"/>
</dbReference>
<dbReference type="InterPro" id="IPR018584">
    <property type="entry name" value="GT87"/>
</dbReference>
<feature type="transmembrane region" description="Helical" evidence="8">
    <location>
        <begin position="21"/>
        <end position="42"/>
    </location>
</feature>
<dbReference type="GO" id="GO:0005886">
    <property type="term" value="C:plasma membrane"/>
    <property type="evidence" value="ECO:0007669"/>
    <property type="project" value="UniProtKB-SubCell"/>
</dbReference>
<reference evidence="9 10" key="1">
    <citation type="submission" date="2019-12" db="EMBL/GenBank/DDBJ databases">
        <title>Corynebacterium sp. nov., isolated from feces of the Anser Albifrons in China.</title>
        <authorList>
            <person name="Liu Q."/>
        </authorList>
    </citation>
    <scope>NUCLEOTIDE SEQUENCE [LARGE SCALE GENOMIC DNA]</scope>
    <source>
        <strain evidence="9 10">4H37-19</strain>
    </source>
</reference>
<dbReference type="Proteomes" id="UP000516320">
    <property type="component" value="Chromosome"/>
</dbReference>
<dbReference type="AlphaFoldDB" id="A0A7H0SPV0"/>